<keyword evidence="5" id="KW-0175">Coiled coil</keyword>
<keyword evidence="1" id="KW-0479">Metal-binding</keyword>
<dbReference type="PANTHER" id="PTHR25462:SF296">
    <property type="entry name" value="MEIOTIC P26, ISOFORM F"/>
    <property type="match status" value="1"/>
</dbReference>
<reference evidence="9 10" key="1">
    <citation type="journal article" date="2023" name="BMC Biol.">
        <title>The compact genome of the sponge Oopsacas minuta (Hexactinellida) is lacking key metazoan core genes.</title>
        <authorList>
            <person name="Santini S."/>
            <person name="Schenkelaars Q."/>
            <person name="Jourda C."/>
            <person name="Duchesne M."/>
            <person name="Belahbib H."/>
            <person name="Rocher C."/>
            <person name="Selva M."/>
            <person name="Riesgo A."/>
            <person name="Vervoort M."/>
            <person name="Leys S.P."/>
            <person name="Kodjabachian L."/>
            <person name="Le Bivic A."/>
            <person name="Borchiellini C."/>
            <person name="Claverie J.M."/>
            <person name="Renard E."/>
        </authorList>
    </citation>
    <scope>NUCLEOTIDE SEQUENCE [LARGE SCALE GENOMIC DNA]</scope>
    <source>
        <strain evidence="9">SPO-2</strain>
    </source>
</reference>
<evidence type="ECO:0000256" key="4">
    <source>
        <dbReference type="PROSITE-ProRule" id="PRU00024"/>
    </source>
</evidence>
<dbReference type="PROSITE" id="PS50119">
    <property type="entry name" value="ZF_BBOX"/>
    <property type="match status" value="1"/>
</dbReference>
<accession>A0AAV7KA32</accession>
<dbReference type="Pfam" id="PF13445">
    <property type="entry name" value="zf-RING_UBOX"/>
    <property type="match status" value="1"/>
</dbReference>
<dbReference type="Gene3D" id="3.30.40.10">
    <property type="entry name" value="Zinc/RING finger domain, C3HC4 (zinc finger)"/>
    <property type="match status" value="1"/>
</dbReference>
<dbReference type="InterPro" id="IPR001841">
    <property type="entry name" value="Znf_RING"/>
</dbReference>
<proteinExistence type="predicted"/>
<feature type="region of interest" description="Disordered" evidence="6">
    <location>
        <begin position="515"/>
        <end position="577"/>
    </location>
</feature>
<dbReference type="AlphaFoldDB" id="A0AAV7KA32"/>
<evidence type="ECO:0000256" key="3">
    <source>
        <dbReference type="ARBA" id="ARBA00022833"/>
    </source>
</evidence>
<sequence>MSYNFEENICSICKKAYQSPKSLSCLHVFCGECLQSNLHSKTNTITCNNCQEVHQLTREAINELPNHLPYQAITTVQKALEQIAFHPETIACHNCTYQEIDGEVGNGIAYCIQCQQFICEFDKKAHIRFHVTHEVKSFDDVTFSPLKSLLPPNPVIYCSKHNNTEVTVYCPKCDIACCEWCARFEHINHGTKILAESEGALLENLTETFEKAKENSGIVENMKSNLHQELEQLKNSRTRALNELDSGFQNIQEMIEGRRKYFESQINKHFTAQEIAFEKYLETIETFKTKLADVETYYNASSKLFPTNYFFANSNTINSRVNSLKELIPKRELKAQKIKFEMESNEVNELEAKIENIGKISRVGVPDFTKSSEIIVASDIGITKNDDLMLSVKKANLNLIQSPTTQESKLPKIELSLIPQTNSTSDHISSTLSKVRPTNLSVNDLRRKNANIPHNNSKTPANEEDNCITDPSSICEVKRCNDGDNVVTYDKQHGQVHILNKEFECIRVIQVRDEQVPRKRNNSTSSSCSGGGSRPNSRPGSRLSGTNSPDVFPTDGTIRPRTCSPFSSSKKASDIQTQSLATNSKNQILVAHENEPTFSAFSIDGKRVDTVDYQRHLDNSTYHAMGTGMVRSNSGNLSPSLSRSNSIKRVSSPLTRTNSGRITPKSRLEERTLITTDNLDNIYICRKKHILTFDANHEFIKKDKLGEKIEPVSFSVNPFGEAYILSSKGSLHRFSVQ</sequence>
<organism evidence="9 10">
    <name type="scientific">Oopsacas minuta</name>
    <dbReference type="NCBI Taxonomy" id="111878"/>
    <lineage>
        <taxon>Eukaryota</taxon>
        <taxon>Metazoa</taxon>
        <taxon>Porifera</taxon>
        <taxon>Hexactinellida</taxon>
        <taxon>Hexasterophora</taxon>
        <taxon>Lyssacinosida</taxon>
        <taxon>Leucopsacidae</taxon>
        <taxon>Oopsacas</taxon>
    </lineage>
</organism>
<feature type="coiled-coil region" evidence="5">
    <location>
        <begin position="195"/>
        <end position="243"/>
    </location>
</feature>
<evidence type="ECO:0000259" key="7">
    <source>
        <dbReference type="PROSITE" id="PS50089"/>
    </source>
</evidence>
<evidence type="ECO:0000256" key="1">
    <source>
        <dbReference type="ARBA" id="ARBA00022723"/>
    </source>
</evidence>
<feature type="compositionally biased region" description="Polar residues" evidence="6">
    <location>
        <begin position="564"/>
        <end position="577"/>
    </location>
</feature>
<evidence type="ECO:0000256" key="2">
    <source>
        <dbReference type="ARBA" id="ARBA00022771"/>
    </source>
</evidence>
<dbReference type="Gene3D" id="3.30.160.60">
    <property type="entry name" value="Classic Zinc Finger"/>
    <property type="match status" value="1"/>
</dbReference>
<keyword evidence="10" id="KW-1185">Reference proteome</keyword>
<dbReference type="InterPro" id="IPR013083">
    <property type="entry name" value="Znf_RING/FYVE/PHD"/>
</dbReference>
<feature type="domain" description="RING-type" evidence="7">
    <location>
        <begin position="10"/>
        <end position="51"/>
    </location>
</feature>
<dbReference type="InterPro" id="IPR047153">
    <property type="entry name" value="TRIM45/56/19-like"/>
</dbReference>
<dbReference type="SUPFAM" id="SSF57845">
    <property type="entry name" value="B-box zinc-binding domain"/>
    <property type="match status" value="1"/>
</dbReference>
<dbReference type="SUPFAM" id="SSF57850">
    <property type="entry name" value="RING/U-box"/>
    <property type="match status" value="1"/>
</dbReference>
<dbReference type="InterPro" id="IPR000315">
    <property type="entry name" value="Znf_B-box"/>
</dbReference>
<feature type="domain" description="B box-type" evidence="8">
    <location>
        <begin position="153"/>
        <end position="194"/>
    </location>
</feature>
<feature type="region of interest" description="Disordered" evidence="6">
    <location>
        <begin position="625"/>
        <end position="661"/>
    </location>
</feature>
<dbReference type="EMBL" id="JAKMXF010000110">
    <property type="protein sequence ID" value="KAI6658017.1"/>
    <property type="molecule type" value="Genomic_DNA"/>
</dbReference>
<dbReference type="PANTHER" id="PTHR25462">
    <property type="entry name" value="BONUS, ISOFORM C-RELATED"/>
    <property type="match status" value="1"/>
</dbReference>
<gene>
    <name evidence="9" type="ORF">LOD99_15732</name>
</gene>
<evidence type="ECO:0000313" key="10">
    <source>
        <dbReference type="Proteomes" id="UP001165289"/>
    </source>
</evidence>
<name>A0AAV7KA32_9METZ</name>
<dbReference type="GO" id="GO:0061630">
    <property type="term" value="F:ubiquitin protein ligase activity"/>
    <property type="evidence" value="ECO:0007669"/>
    <property type="project" value="TreeGrafter"/>
</dbReference>
<protein>
    <submittedName>
        <fullName evidence="9">B-box type zinc finger protein ncl-1-like</fullName>
    </submittedName>
</protein>
<evidence type="ECO:0000256" key="6">
    <source>
        <dbReference type="SAM" id="MobiDB-lite"/>
    </source>
</evidence>
<keyword evidence="2 4" id="KW-0863">Zinc-finger</keyword>
<dbReference type="PROSITE" id="PS50089">
    <property type="entry name" value="ZF_RING_2"/>
    <property type="match status" value="1"/>
</dbReference>
<comment type="caution">
    <text evidence="9">The sequence shown here is derived from an EMBL/GenBank/DDBJ whole genome shotgun (WGS) entry which is preliminary data.</text>
</comment>
<evidence type="ECO:0000256" key="5">
    <source>
        <dbReference type="SAM" id="Coils"/>
    </source>
</evidence>
<feature type="compositionally biased region" description="Polar residues" evidence="6">
    <location>
        <begin position="630"/>
        <end position="661"/>
    </location>
</feature>
<feature type="compositionally biased region" description="Low complexity" evidence="6">
    <location>
        <begin position="522"/>
        <end position="545"/>
    </location>
</feature>
<dbReference type="InterPro" id="IPR027370">
    <property type="entry name" value="Znf-RING_euk"/>
</dbReference>
<evidence type="ECO:0000259" key="8">
    <source>
        <dbReference type="PROSITE" id="PS50119"/>
    </source>
</evidence>
<dbReference type="PROSITE" id="PS00518">
    <property type="entry name" value="ZF_RING_1"/>
    <property type="match status" value="1"/>
</dbReference>
<dbReference type="InterPro" id="IPR017907">
    <property type="entry name" value="Znf_RING_CS"/>
</dbReference>
<evidence type="ECO:0000313" key="9">
    <source>
        <dbReference type="EMBL" id="KAI6658017.1"/>
    </source>
</evidence>
<keyword evidence="3" id="KW-0862">Zinc</keyword>
<dbReference type="Proteomes" id="UP001165289">
    <property type="component" value="Unassembled WGS sequence"/>
</dbReference>
<dbReference type="GO" id="GO:0008270">
    <property type="term" value="F:zinc ion binding"/>
    <property type="evidence" value="ECO:0007669"/>
    <property type="project" value="UniProtKB-KW"/>
</dbReference>